<dbReference type="Proteomes" id="UP000050346">
    <property type="component" value="Unassembled WGS sequence"/>
</dbReference>
<dbReference type="EMBL" id="LJQG01000089">
    <property type="protein sequence ID" value="KPX21614.1"/>
    <property type="molecule type" value="Genomic_DNA"/>
</dbReference>
<evidence type="ECO:0000313" key="2">
    <source>
        <dbReference type="Proteomes" id="UP000050346"/>
    </source>
</evidence>
<proteinExistence type="predicted"/>
<evidence type="ECO:0000313" key="1">
    <source>
        <dbReference type="EMBL" id="KPX21614.1"/>
    </source>
</evidence>
<protein>
    <submittedName>
        <fullName evidence="1">Uncharacterized protein</fullName>
    </submittedName>
</protein>
<reference evidence="1 2" key="1">
    <citation type="submission" date="2015-09" db="EMBL/GenBank/DDBJ databases">
        <title>Genome announcement of multiple Pseudomonas syringae strains.</title>
        <authorList>
            <person name="Thakur S."/>
            <person name="Wang P.W."/>
            <person name="Gong Y."/>
            <person name="Weir B.S."/>
            <person name="Guttman D.S."/>
        </authorList>
    </citation>
    <scope>NUCLEOTIDE SEQUENCE [LARGE SCALE GENOMIC DNA]</scope>
    <source>
        <strain evidence="1 2">ICMP9150</strain>
    </source>
</reference>
<sequence length="128" mass="13781">MHVSCNLIVMKTIEYLFCKKKNRSKDFIRGIVRNHTPTNICRGNTMKSALKGFVVTTVAVIGLQGIAFAGTVTQTAPAVDGKYAIMQDSGKGVTRDIKAVPVQVALRSSRGLRINTACDDTGLPCPRG</sequence>
<dbReference type="PATRIC" id="fig|235272.12.peg.1892"/>
<comment type="caution">
    <text evidence="1">The sequence shown here is derived from an EMBL/GenBank/DDBJ whole genome shotgun (WGS) entry which is preliminary data.</text>
</comment>
<gene>
    <name evidence="1" type="ORF">ALO71_01401</name>
</gene>
<dbReference type="AlphaFoldDB" id="A0A0P9S760"/>
<name>A0A0P9S760_PSEA0</name>
<accession>A0A0P9S760</accession>
<organism evidence="1 2">
    <name type="scientific">Pseudomonas amygdali pv. dendropanacis</name>
    <dbReference type="NCBI Taxonomy" id="235272"/>
    <lineage>
        <taxon>Bacteria</taxon>
        <taxon>Pseudomonadati</taxon>
        <taxon>Pseudomonadota</taxon>
        <taxon>Gammaproteobacteria</taxon>
        <taxon>Pseudomonadales</taxon>
        <taxon>Pseudomonadaceae</taxon>
        <taxon>Pseudomonas</taxon>
        <taxon>Pseudomonas amygdali</taxon>
    </lineage>
</organism>